<keyword evidence="3" id="KW-1185">Reference proteome</keyword>
<dbReference type="EMBL" id="KI964735">
    <property type="protein sequence ID" value="EUC29655.1"/>
    <property type="molecule type" value="Genomic_DNA"/>
</dbReference>
<evidence type="ECO:0000256" key="1">
    <source>
        <dbReference type="SAM" id="MobiDB-lite"/>
    </source>
</evidence>
<dbReference type="RefSeq" id="XP_007716033.1">
    <property type="nucleotide sequence ID" value="XM_007717843.1"/>
</dbReference>
<dbReference type="Proteomes" id="UP000053841">
    <property type="component" value="Unassembled WGS sequence"/>
</dbReference>
<reference evidence="2 3" key="1">
    <citation type="journal article" date="2013" name="PLoS Genet.">
        <title>Comparative genome structure, secondary metabolite, and effector coding capacity across Cochliobolus pathogens.</title>
        <authorList>
            <person name="Condon B.J."/>
            <person name="Leng Y."/>
            <person name="Wu D."/>
            <person name="Bushley K.E."/>
            <person name="Ohm R.A."/>
            <person name="Otillar R."/>
            <person name="Martin J."/>
            <person name="Schackwitz W."/>
            <person name="Grimwood J."/>
            <person name="MohdZainudin N."/>
            <person name="Xue C."/>
            <person name="Wang R."/>
            <person name="Manning V.A."/>
            <person name="Dhillon B."/>
            <person name="Tu Z.J."/>
            <person name="Steffenson B.J."/>
            <person name="Salamov A."/>
            <person name="Sun H."/>
            <person name="Lowry S."/>
            <person name="LaButti K."/>
            <person name="Han J."/>
            <person name="Copeland A."/>
            <person name="Lindquist E."/>
            <person name="Barry K."/>
            <person name="Schmutz J."/>
            <person name="Baker S.E."/>
            <person name="Ciuffetti L.M."/>
            <person name="Grigoriev I.V."/>
            <person name="Zhong S."/>
            <person name="Turgeon B.G."/>
        </authorList>
    </citation>
    <scope>NUCLEOTIDE SEQUENCE [LARGE SCALE GENOMIC DNA]</scope>
    <source>
        <strain evidence="2 3">26-R-13</strain>
    </source>
</reference>
<protein>
    <submittedName>
        <fullName evidence="2">Uncharacterized protein</fullName>
    </submittedName>
</protein>
<feature type="region of interest" description="Disordered" evidence="1">
    <location>
        <begin position="77"/>
        <end position="101"/>
    </location>
</feature>
<dbReference type="AlphaFoldDB" id="W6XWP8"/>
<dbReference type="OrthoDB" id="10592953at2759"/>
<name>W6XWP8_COCC2</name>
<organism evidence="2 3">
    <name type="scientific">Cochliobolus carbonum (strain 26-R-13)</name>
    <name type="common">Maize leaf spot fungus</name>
    <name type="synonym">Bipolaris zeicola</name>
    <dbReference type="NCBI Taxonomy" id="930089"/>
    <lineage>
        <taxon>Eukaryota</taxon>
        <taxon>Fungi</taxon>
        <taxon>Dikarya</taxon>
        <taxon>Ascomycota</taxon>
        <taxon>Pezizomycotina</taxon>
        <taxon>Dothideomycetes</taxon>
        <taxon>Pleosporomycetidae</taxon>
        <taxon>Pleosporales</taxon>
        <taxon>Pleosporineae</taxon>
        <taxon>Pleosporaceae</taxon>
        <taxon>Bipolaris</taxon>
    </lineage>
</organism>
<gene>
    <name evidence="2" type="ORF">COCCADRAFT_105961</name>
</gene>
<proteinExistence type="predicted"/>
<accession>W6XWP8</accession>
<evidence type="ECO:0000313" key="2">
    <source>
        <dbReference type="EMBL" id="EUC29655.1"/>
    </source>
</evidence>
<evidence type="ECO:0000313" key="3">
    <source>
        <dbReference type="Proteomes" id="UP000053841"/>
    </source>
</evidence>
<sequence length="101" mass="11575">MSHYPLTSPGSKYKQPNKTKDPFASVYYAFHHAAQMRETTRKKKKKVVTSPGRALAQSNQTRYIKCINMLPSFPPNDFQSPLKERGKTPNSLMNPRTYAIE</sequence>
<dbReference type="KEGG" id="bze:COCCADRAFT_105961"/>
<dbReference type="GeneID" id="19143311"/>
<dbReference type="HOGENOM" id="CLU_2291207_0_0_1"/>